<organism evidence="1 2">
    <name type="scientific">Brassica cretica</name>
    <name type="common">Mustard</name>
    <dbReference type="NCBI Taxonomy" id="69181"/>
    <lineage>
        <taxon>Eukaryota</taxon>
        <taxon>Viridiplantae</taxon>
        <taxon>Streptophyta</taxon>
        <taxon>Embryophyta</taxon>
        <taxon>Tracheophyta</taxon>
        <taxon>Spermatophyta</taxon>
        <taxon>Magnoliopsida</taxon>
        <taxon>eudicotyledons</taxon>
        <taxon>Gunneridae</taxon>
        <taxon>Pentapetalae</taxon>
        <taxon>rosids</taxon>
        <taxon>malvids</taxon>
        <taxon>Brassicales</taxon>
        <taxon>Brassicaceae</taxon>
        <taxon>Brassiceae</taxon>
        <taxon>Brassica</taxon>
    </lineage>
</organism>
<accession>A0A8S9G2H6</accession>
<comment type="caution">
    <text evidence="1">The sequence shown here is derived from an EMBL/GenBank/DDBJ whole genome shotgun (WGS) entry which is preliminary data.</text>
</comment>
<protein>
    <submittedName>
        <fullName evidence="1">Uncharacterized protein</fullName>
    </submittedName>
</protein>
<dbReference type="Proteomes" id="UP000712281">
    <property type="component" value="Unassembled WGS sequence"/>
</dbReference>
<evidence type="ECO:0000313" key="2">
    <source>
        <dbReference type="Proteomes" id="UP000712281"/>
    </source>
</evidence>
<dbReference type="EMBL" id="QGKW02002005">
    <property type="protein sequence ID" value="KAF2540435.1"/>
    <property type="molecule type" value="Genomic_DNA"/>
</dbReference>
<evidence type="ECO:0000313" key="1">
    <source>
        <dbReference type="EMBL" id="KAF2540435.1"/>
    </source>
</evidence>
<sequence>MSRKEVSGRRPGTVGLQRIFHSFWYEERLQVSRIKEALRKANVVAYALWRGKFAFDIEKDLKNHEAKL</sequence>
<name>A0A8S9G2H6_BRACR</name>
<dbReference type="AlphaFoldDB" id="A0A8S9G2H6"/>
<reference evidence="1" key="1">
    <citation type="submission" date="2019-12" db="EMBL/GenBank/DDBJ databases">
        <title>Genome sequencing and annotation of Brassica cretica.</title>
        <authorList>
            <person name="Studholme D.J."/>
            <person name="Sarris P.F."/>
        </authorList>
    </citation>
    <scope>NUCLEOTIDE SEQUENCE</scope>
    <source>
        <strain evidence="1">PFS-001/15</strain>
        <tissue evidence="1">Leaf</tissue>
    </source>
</reference>
<proteinExistence type="predicted"/>
<gene>
    <name evidence="1" type="ORF">F2Q68_00031220</name>
</gene>